<gene>
    <name evidence="2" type="ORF">CTI12_AA159100</name>
</gene>
<evidence type="ECO:0000313" key="2">
    <source>
        <dbReference type="EMBL" id="PWA84471.1"/>
    </source>
</evidence>
<keyword evidence="3" id="KW-1185">Reference proteome</keyword>
<dbReference type="AlphaFoldDB" id="A0A2U1PFA9"/>
<dbReference type="Pfam" id="PF14223">
    <property type="entry name" value="Retrotran_gag_2"/>
    <property type="match status" value="1"/>
</dbReference>
<proteinExistence type="predicted"/>
<comment type="caution">
    <text evidence="2">The sequence shown here is derived from an EMBL/GenBank/DDBJ whole genome shotgun (WGS) entry which is preliminary data.</text>
</comment>
<dbReference type="EMBL" id="PKPP01001223">
    <property type="protein sequence ID" value="PWA84471.1"/>
    <property type="molecule type" value="Genomic_DNA"/>
</dbReference>
<dbReference type="PANTHER" id="PTHR47481">
    <property type="match status" value="1"/>
</dbReference>
<sequence>MAQSGRSSSSNQQFASRGGRSGGRGRGRRSPHFQLCRQNGHYADKCPDLSTFAQRGSSMDANLAQAFHAKCNVYDNPSDWYEADQRALLILQASLTEEAMAEVIGLSTAHDVWCALESAYSHDSVERMQNLRDSLRQLQKGTSSVSEYGRKFKGICDQLAAIGHPVDDVDKNHWFLCGLGPSFETFSTALRTVKPRPTFRDLLS</sequence>
<dbReference type="GO" id="GO:0008270">
    <property type="term" value="F:zinc ion binding"/>
    <property type="evidence" value="ECO:0007669"/>
    <property type="project" value="InterPro"/>
</dbReference>
<dbReference type="PANTHER" id="PTHR47481:SF35">
    <property type="entry name" value="ZINC FINGER, CCHC-TYPE-RELATED"/>
    <property type="match status" value="1"/>
</dbReference>
<dbReference type="Proteomes" id="UP000245207">
    <property type="component" value="Unassembled WGS sequence"/>
</dbReference>
<dbReference type="SUPFAM" id="SSF57756">
    <property type="entry name" value="Retrovirus zinc finger-like domains"/>
    <property type="match status" value="1"/>
</dbReference>
<name>A0A2U1PFA9_ARTAN</name>
<feature type="compositionally biased region" description="Polar residues" evidence="1">
    <location>
        <begin position="1"/>
        <end position="15"/>
    </location>
</feature>
<evidence type="ECO:0000313" key="3">
    <source>
        <dbReference type="Proteomes" id="UP000245207"/>
    </source>
</evidence>
<protein>
    <submittedName>
        <fullName evidence="2">Zinc finger, CCHC-type, Gag-polypeptide of LTR copia-type</fullName>
    </submittedName>
</protein>
<dbReference type="OrthoDB" id="1845088at2759"/>
<reference evidence="2 3" key="1">
    <citation type="journal article" date="2018" name="Mol. Plant">
        <title>The genome of Artemisia annua provides insight into the evolution of Asteraceae family and artemisinin biosynthesis.</title>
        <authorList>
            <person name="Shen Q."/>
            <person name="Zhang L."/>
            <person name="Liao Z."/>
            <person name="Wang S."/>
            <person name="Yan T."/>
            <person name="Shi P."/>
            <person name="Liu M."/>
            <person name="Fu X."/>
            <person name="Pan Q."/>
            <person name="Wang Y."/>
            <person name="Lv Z."/>
            <person name="Lu X."/>
            <person name="Zhang F."/>
            <person name="Jiang W."/>
            <person name="Ma Y."/>
            <person name="Chen M."/>
            <person name="Hao X."/>
            <person name="Li L."/>
            <person name="Tang Y."/>
            <person name="Lv G."/>
            <person name="Zhou Y."/>
            <person name="Sun X."/>
            <person name="Brodelius P.E."/>
            <person name="Rose J.K.C."/>
            <person name="Tang K."/>
        </authorList>
    </citation>
    <scope>NUCLEOTIDE SEQUENCE [LARGE SCALE GENOMIC DNA]</scope>
    <source>
        <strain evidence="3">cv. Huhao1</strain>
        <tissue evidence="2">Leaf</tissue>
    </source>
</reference>
<accession>A0A2U1PFA9</accession>
<dbReference type="GO" id="GO:0003676">
    <property type="term" value="F:nucleic acid binding"/>
    <property type="evidence" value="ECO:0007669"/>
    <property type="project" value="InterPro"/>
</dbReference>
<organism evidence="2 3">
    <name type="scientific">Artemisia annua</name>
    <name type="common">Sweet wormwood</name>
    <dbReference type="NCBI Taxonomy" id="35608"/>
    <lineage>
        <taxon>Eukaryota</taxon>
        <taxon>Viridiplantae</taxon>
        <taxon>Streptophyta</taxon>
        <taxon>Embryophyta</taxon>
        <taxon>Tracheophyta</taxon>
        <taxon>Spermatophyta</taxon>
        <taxon>Magnoliopsida</taxon>
        <taxon>eudicotyledons</taxon>
        <taxon>Gunneridae</taxon>
        <taxon>Pentapetalae</taxon>
        <taxon>asterids</taxon>
        <taxon>campanulids</taxon>
        <taxon>Asterales</taxon>
        <taxon>Asteraceae</taxon>
        <taxon>Asteroideae</taxon>
        <taxon>Anthemideae</taxon>
        <taxon>Artemisiinae</taxon>
        <taxon>Artemisia</taxon>
    </lineage>
</organism>
<feature type="region of interest" description="Disordered" evidence="1">
    <location>
        <begin position="1"/>
        <end position="32"/>
    </location>
</feature>
<dbReference type="InterPro" id="IPR036875">
    <property type="entry name" value="Znf_CCHC_sf"/>
</dbReference>
<evidence type="ECO:0000256" key="1">
    <source>
        <dbReference type="SAM" id="MobiDB-lite"/>
    </source>
</evidence>